<accession>A0A0P9DBI9</accession>
<dbReference type="Gene3D" id="1.50.10.100">
    <property type="entry name" value="Chondroitin AC/alginate lyase"/>
    <property type="match status" value="1"/>
</dbReference>
<proteinExistence type="predicted"/>
<feature type="non-terminal residue" evidence="5">
    <location>
        <position position="1"/>
    </location>
</feature>
<evidence type="ECO:0000256" key="2">
    <source>
        <dbReference type="ARBA" id="ARBA00023239"/>
    </source>
</evidence>
<feature type="region of interest" description="Disordered" evidence="3">
    <location>
        <begin position="1"/>
        <end position="35"/>
    </location>
</feature>
<keyword evidence="2" id="KW-0456">Lyase</keyword>
<evidence type="ECO:0000313" key="6">
    <source>
        <dbReference type="Proteomes" id="UP000050509"/>
    </source>
</evidence>
<dbReference type="EMBL" id="LJCR01003448">
    <property type="protein sequence ID" value="KPV47152.1"/>
    <property type="molecule type" value="Genomic_DNA"/>
</dbReference>
<dbReference type="GO" id="GO:0016829">
    <property type="term" value="F:lyase activity"/>
    <property type="evidence" value="ECO:0007669"/>
    <property type="project" value="UniProtKB-KW"/>
</dbReference>
<evidence type="ECO:0000259" key="4">
    <source>
        <dbReference type="Pfam" id="PF05426"/>
    </source>
</evidence>
<feature type="domain" description="Alginate lyase" evidence="4">
    <location>
        <begin position="110"/>
        <end position="197"/>
    </location>
</feature>
<dbReference type="Pfam" id="PF05426">
    <property type="entry name" value="Alginate_lyase"/>
    <property type="match status" value="1"/>
</dbReference>
<sequence length="199" mass="20313">APTTAPTSPSNPTSPANPTAVPTSPANPTAVPTNVPAPSGNVVLVQPATGGYLGSALELAQRKTLASKGVEPYKSAYSDAVSFANGKLSSSPSPQNPLNIPGTTGPFVDDTATAYGLALAYSVTGDVKYAQKSRDYIMAWVNTTKSTSNTCPDSGSCQTSLIIGRVGPGFVFAANLIKPSGAFSAADDTAFRSWLRTVI</sequence>
<dbReference type="InterPro" id="IPR008397">
    <property type="entry name" value="Alginate_lyase_dom"/>
</dbReference>
<organism evidence="5 6">
    <name type="scientific">Kouleothrix aurantiaca</name>
    <dbReference type="NCBI Taxonomy" id="186479"/>
    <lineage>
        <taxon>Bacteria</taxon>
        <taxon>Bacillati</taxon>
        <taxon>Chloroflexota</taxon>
        <taxon>Chloroflexia</taxon>
        <taxon>Chloroflexales</taxon>
        <taxon>Roseiflexineae</taxon>
        <taxon>Roseiflexaceae</taxon>
        <taxon>Kouleothrix</taxon>
    </lineage>
</organism>
<reference evidence="5 6" key="1">
    <citation type="submission" date="2015-09" db="EMBL/GenBank/DDBJ databases">
        <title>Draft genome sequence of Kouleothrix aurantiaca JCM 19913.</title>
        <authorList>
            <person name="Hemp J."/>
        </authorList>
    </citation>
    <scope>NUCLEOTIDE SEQUENCE [LARGE SCALE GENOMIC DNA]</scope>
    <source>
        <strain evidence="5 6">COM-B</strain>
    </source>
</reference>
<dbReference type="AlphaFoldDB" id="A0A0P9DBI9"/>
<name>A0A0P9DBI9_9CHLR</name>
<dbReference type="SUPFAM" id="SSF48230">
    <property type="entry name" value="Chondroitin AC/alginate lyase"/>
    <property type="match status" value="1"/>
</dbReference>
<keyword evidence="1" id="KW-0732">Signal</keyword>
<dbReference type="GO" id="GO:0042597">
    <property type="term" value="C:periplasmic space"/>
    <property type="evidence" value="ECO:0007669"/>
    <property type="project" value="InterPro"/>
</dbReference>
<evidence type="ECO:0000256" key="1">
    <source>
        <dbReference type="ARBA" id="ARBA00022729"/>
    </source>
</evidence>
<gene>
    <name evidence="5" type="ORF">SE17_42690</name>
</gene>
<feature type="non-terminal residue" evidence="5">
    <location>
        <position position="199"/>
    </location>
</feature>
<keyword evidence="6" id="KW-1185">Reference proteome</keyword>
<dbReference type="Proteomes" id="UP000050509">
    <property type="component" value="Unassembled WGS sequence"/>
</dbReference>
<evidence type="ECO:0000313" key="5">
    <source>
        <dbReference type="EMBL" id="KPV47152.1"/>
    </source>
</evidence>
<feature type="compositionally biased region" description="Low complexity" evidence="3">
    <location>
        <begin position="1"/>
        <end position="20"/>
    </location>
</feature>
<comment type="caution">
    <text evidence="5">The sequence shown here is derived from an EMBL/GenBank/DDBJ whole genome shotgun (WGS) entry which is preliminary data.</text>
</comment>
<dbReference type="InterPro" id="IPR008929">
    <property type="entry name" value="Chondroitin_lyas"/>
</dbReference>
<evidence type="ECO:0000256" key="3">
    <source>
        <dbReference type="SAM" id="MobiDB-lite"/>
    </source>
</evidence>
<protein>
    <recommendedName>
        <fullName evidence="4">Alginate lyase domain-containing protein</fullName>
    </recommendedName>
</protein>
<feature type="compositionally biased region" description="Polar residues" evidence="3">
    <location>
        <begin position="21"/>
        <end position="32"/>
    </location>
</feature>